<dbReference type="EMBL" id="JAGRRH010000027">
    <property type="protein sequence ID" value="KAG7340402.1"/>
    <property type="molecule type" value="Genomic_DNA"/>
</dbReference>
<sequence>MVPRGKGGQFTKNDFHQIPSLVLRLKLLRSCHQLKKSISNHKHRNSLQKKLEEAAEHSPRLEAEPTGAAGVNPFEMPWTFEKSIVPTKRTPNSSSEDPNVGRKGHSPPYLHVSTPSSHQKNGRGDILAKPTL</sequence>
<feature type="compositionally biased region" description="Basic residues" evidence="1">
    <location>
        <begin position="36"/>
        <end position="47"/>
    </location>
</feature>
<dbReference type="OrthoDB" id="5954824at2759"/>
<feature type="region of interest" description="Disordered" evidence="1">
    <location>
        <begin position="36"/>
        <end position="132"/>
    </location>
</feature>
<proteinExistence type="predicted"/>
<evidence type="ECO:0000313" key="3">
    <source>
        <dbReference type="Proteomes" id="UP000693970"/>
    </source>
</evidence>
<protein>
    <submittedName>
        <fullName evidence="2">Uncharacterized protein</fullName>
    </submittedName>
</protein>
<keyword evidence="3" id="KW-1185">Reference proteome</keyword>
<reference evidence="2" key="2">
    <citation type="submission" date="2021-04" db="EMBL/GenBank/DDBJ databases">
        <authorList>
            <person name="Podell S."/>
        </authorList>
    </citation>
    <scope>NUCLEOTIDE SEQUENCE</scope>
    <source>
        <strain evidence="2">Hildebrandi</strain>
    </source>
</reference>
<dbReference type="Proteomes" id="UP000693970">
    <property type="component" value="Unassembled WGS sequence"/>
</dbReference>
<comment type="caution">
    <text evidence="2">The sequence shown here is derived from an EMBL/GenBank/DDBJ whole genome shotgun (WGS) entry which is preliminary data.</text>
</comment>
<accession>A0A9K3KBB2</accession>
<feature type="compositionally biased region" description="Basic and acidic residues" evidence="1">
    <location>
        <begin position="49"/>
        <end position="63"/>
    </location>
</feature>
<evidence type="ECO:0000256" key="1">
    <source>
        <dbReference type="SAM" id="MobiDB-lite"/>
    </source>
</evidence>
<evidence type="ECO:0000313" key="2">
    <source>
        <dbReference type="EMBL" id="KAG7340402.1"/>
    </source>
</evidence>
<gene>
    <name evidence="2" type="ORF">IV203_023945</name>
</gene>
<organism evidence="2 3">
    <name type="scientific">Nitzschia inconspicua</name>
    <dbReference type="NCBI Taxonomy" id="303405"/>
    <lineage>
        <taxon>Eukaryota</taxon>
        <taxon>Sar</taxon>
        <taxon>Stramenopiles</taxon>
        <taxon>Ochrophyta</taxon>
        <taxon>Bacillariophyta</taxon>
        <taxon>Bacillariophyceae</taxon>
        <taxon>Bacillariophycidae</taxon>
        <taxon>Bacillariales</taxon>
        <taxon>Bacillariaceae</taxon>
        <taxon>Nitzschia</taxon>
    </lineage>
</organism>
<name>A0A9K3KBB2_9STRA</name>
<dbReference type="AlphaFoldDB" id="A0A9K3KBB2"/>
<reference evidence="2" key="1">
    <citation type="journal article" date="2021" name="Sci. Rep.">
        <title>Diploid genomic architecture of Nitzschia inconspicua, an elite biomass production diatom.</title>
        <authorList>
            <person name="Oliver A."/>
            <person name="Podell S."/>
            <person name="Pinowska A."/>
            <person name="Traller J.C."/>
            <person name="Smith S.R."/>
            <person name="McClure R."/>
            <person name="Beliaev A."/>
            <person name="Bohutskyi P."/>
            <person name="Hill E.A."/>
            <person name="Rabines A."/>
            <person name="Zheng H."/>
            <person name="Allen L.Z."/>
            <person name="Kuo A."/>
            <person name="Grigoriev I.V."/>
            <person name="Allen A.E."/>
            <person name="Hazlebeck D."/>
            <person name="Allen E.E."/>
        </authorList>
    </citation>
    <scope>NUCLEOTIDE SEQUENCE</scope>
    <source>
        <strain evidence="2">Hildebrandi</strain>
    </source>
</reference>